<evidence type="ECO:0000256" key="4">
    <source>
        <dbReference type="PIRSR" id="PIRSR000858-1"/>
    </source>
</evidence>
<dbReference type="GO" id="GO:0008410">
    <property type="term" value="F:CoA-transferase activity"/>
    <property type="evidence" value="ECO:0007669"/>
    <property type="project" value="InterPro"/>
</dbReference>
<dbReference type="SUPFAM" id="SSF100950">
    <property type="entry name" value="NagB/RpiA/CoA transferase-like"/>
    <property type="match status" value="2"/>
</dbReference>
<dbReference type="AlphaFoldDB" id="A0A1D8GH23"/>
<dbReference type="SMART" id="SM00882">
    <property type="entry name" value="CoA_trans"/>
    <property type="match status" value="2"/>
</dbReference>
<feature type="active site" description="5-glutamyl coenzyme A thioester intermediate" evidence="4">
    <location>
        <position position="324"/>
    </location>
</feature>
<protein>
    <submittedName>
        <fullName evidence="5">Acyl CoA:acetate/3-ketoacid CoA transferase</fullName>
    </submittedName>
</protein>
<dbReference type="STRING" id="1424294.Gferi_11735"/>
<name>A0A1D8GH23_9FIRM</name>
<dbReference type="PANTHER" id="PTHR43293">
    <property type="entry name" value="ACETATE COA-TRANSFERASE YDIF"/>
    <property type="match status" value="1"/>
</dbReference>
<dbReference type="OrthoDB" id="9805230at2"/>
<organism evidence="5 6">
    <name type="scientific">Geosporobacter ferrireducens</name>
    <dbReference type="NCBI Taxonomy" id="1424294"/>
    <lineage>
        <taxon>Bacteria</taxon>
        <taxon>Bacillati</taxon>
        <taxon>Bacillota</taxon>
        <taxon>Clostridia</taxon>
        <taxon>Peptostreptococcales</taxon>
        <taxon>Thermotaleaceae</taxon>
        <taxon>Geosporobacter</taxon>
    </lineage>
</organism>
<keyword evidence="6" id="KW-1185">Reference proteome</keyword>
<dbReference type="EMBL" id="CP017269">
    <property type="protein sequence ID" value="AOT70206.1"/>
    <property type="molecule type" value="Genomic_DNA"/>
</dbReference>
<evidence type="ECO:0000256" key="2">
    <source>
        <dbReference type="ARBA" id="ARBA00022679"/>
    </source>
</evidence>
<accession>A0A1D8GH23</accession>
<dbReference type="Gene3D" id="3.40.1080.10">
    <property type="entry name" value="Glutaconate Coenzyme A-transferase"/>
    <property type="match status" value="2"/>
</dbReference>
<evidence type="ECO:0000256" key="3">
    <source>
        <dbReference type="PIRNR" id="PIRNR000858"/>
    </source>
</evidence>
<reference evidence="5 6" key="1">
    <citation type="submission" date="2016-09" db="EMBL/GenBank/DDBJ databases">
        <title>Genomic analysis reveals versatility of anaerobic energy metabolism of Geosporobacter ferrireducens IRF9 of phylum Firmicutes.</title>
        <authorList>
            <person name="Kim S.-J."/>
        </authorList>
    </citation>
    <scope>NUCLEOTIDE SEQUENCE [LARGE SCALE GENOMIC DNA]</scope>
    <source>
        <strain evidence="5 6">IRF9</strain>
    </source>
</reference>
<evidence type="ECO:0000256" key="1">
    <source>
        <dbReference type="ARBA" id="ARBA00007154"/>
    </source>
</evidence>
<keyword evidence="2 3" id="KW-0808">Transferase</keyword>
<evidence type="ECO:0000313" key="6">
    <source>
        <dbReference type="Proteomes" id="UP000095743"/>
    </source>
</evidence>
<dbReference type="GO" id="GO:0046952">
    <property type="term" value="P:ketone body catabolic process"/>
    <property type="evidence" value="ECO:0007669"/>
    <property type="project" value="InterPro"/>
</dbReference>
<sequence>MRVKFATAEEAVKIIDSNKTIATAGFVGNAVPEELEIALEKRFVETGEPKNMTLVYAAGQGDGKDRGLNHLGHEGLLKRVIGGHWGLVPKVQKLAFENKVEAYNLPQGVISHLFRDIAAGKPGTITHVGLKTFVDPRIEGGKLNQVTTEEIVELVEVHGTEYLLYKGFPIDYAFIRGTYADENGNVTMEKEVGSLEVLSMAQAVKNSGGKVIVQVEKVVKAGTLDPKLVKIPGIYIDTIVEVQNPQNHMQTFAEAYNPAYCGEVIIPVNSVKPLALDERKIIARRAAMELIPNAVVNLGIGMPEGVALVANEEGVGHQMVLTVEPGPIGGIPAGGLSFGAAVNAEAIIDQPYQFDFYDGGGLDAAFLGLAQCDQEGNINVSKFGPKIAGCGGFINITQNAKKVVFCGTFTAGGLEVAAENGKLHIHQEGKVKKFISKVEQITFSGDYAKDTQQPVLYITERAVFQLEKDGLVLKEIAPGMDLETDILQYMDFKPIIAADLKIMDERIFKEEKMGLILSPKEIYDIEALEASA</sequence>
<dbReference type="InterPro" id="IPR037171">
    <property type="entry name" value="NagB/RpiA_transferase-like"/>
</dbReference>
<dbReference type="RefSeq" id="WP_069976702.1">
    <property type="nucleotide sequence ID" value="NZ_CP017269.1"/>
</dbReference>
<proteinExistence type="inferred from homology"/>
<dbReference type="InterPro" id="IPR004165">
    <property type="entry name" value="CoA_trans_fam_I"/>
</dbReference>
<dbReference type="Pfam" id="PF01144">
    <property type="entry name" value="CoA_trans"/>
    <property type="match status" value="1"/>
</dbReference>
<dbReference type="KEGG" id="gfe:Gferi_11735"/>
<gene>
    <name evidence="5" type="ORF">Gferi_11735</name>
</gene>
<dbReference type="PANTHER" id="PTHR43293:SF1">
    <property type="entry name" value="ACETATE COA-TRANSFERASE YDIF"/>
    <property type="match status" value="1"/>
</dbReference>
<dbReference type="Proteomes" id="UP000095743">
    <property type="component" value="Chromosome"/>
</dbReference>
<evidence type="ECO:0000313" key="5">
    <source>
        <dbReference type="EMBL" id="AOT70206.1"/>
    </source>
</evidence>
<comment type="similarity">
    <text evidence="1 3">Belongs to the 3-oxoacid CoA-transferase family.</text>
</comment>
<dbReference type="PIRSF" id="PIRSF000858">
    <property type="entry name" value="SCOT-t"/>
    <property type="match status" value="1"/>
</dbReference>
<dbReference type="InterPro" id="IPR014388">
    <property type="entry name" value="3-oxoacid_CoA-transferase"/>
</dbReference>